<dbReference type="GO" id="GO:0051539">
    <property type="term" value="F:4 iron, 4 sulfur cluster binding"/>
    <property type="evidence" value="ECO:0007669"/>
    <property type="project" value="TreeGrafter"/>
</dbReference>
<reference evidence="2 3" key="1">
    <citation type="submission" date="2019-07" db="EMBL/GenBank/DDBJ databases">
        <title>Whole genome shotgun sequence of Myxococcus virescens NBRC 100334.</title>
        <authorList>
            <person name="Hosoyama A."/>
            <person name="Uohara A."/>
            <person name="Ohji S."/>
            <person name="Ichikawa N."/>
        </authorList>
    </citation>
    <scope>NUCLEOTIDE SEQUENCE [LARGE SCALE GENOMIC DNA]</scope>
    <source>
        <strain evidence="2 3">NBRC 100334</strain>
    </source>
</reference>
<dbReference type="EMBL" id="BJVY01000006">
    <property type="protein sequence ID" value="GEL69758.1"/>
    <property type="molecule type" value="Genomic_DNA"/>
</dbReference>
<dbReference type="GO" id="GO:0005506">
    <property type="term" value="F:iron ion binding"/>
    <property type="evidence" value="ECO:0007669"/>
    <property type="project" value="TreeGrafter"/>
</dbReference>
<dbReference type="GO" id="GO:0051537">
    <property type="term" value="F:2 iron, 2 sulfur cluster binding"/>
    <property type="evidence" value="ECO:0007669"/>
    <property type="project" value="TreeGrafter"/>
</dbReference>
<proteinExistence type="predicted"/>
<name>A0A511H891_9BACT</name>
<dbReference type="NCBIfam" id="TIGR00049">
    <property type="entry name" value="iron-sulfur cluster assembly accessory protein"/>
    <property type="match status" value="1"/>
</dbReference>
<organism evidence="2 3">
    <name type="scientific">Myxococcus virescens</name>
    <dbReference type="NCBI Taxonomy" id="83456"/>
    <lineage>
        <taxon>Bacteria</taxon>
        <taxon>Pseudomonadati</taxon>
        <taxon>Myxococcota</taxon>
        <taxon>Myxococcia</taxon>
        <taxon>Myxococcales</taxon>
        <taxon>Cystobacterineae</taxon>
        <taxon>Myxococcaceae</taxon>
        <taxon>Myxococcus</taxon>
    </lineage>
</organism>
<gene>
    <name evidence="2" type="ORF">MVI01_15420</name>
</gene>
<dbReference type="PROSITE" id="PS01152">
    <property type="entry name" value="HESB"/>
    <property type="match status" value="1"/>
</dbReference>
<evidence type="ECO:0000259" key="1">
    <source>
        <dbReference type="Pfam" id="PF01521"/>
    </source>
</evidence>
<accession>A0A511H891</accession>
<evidence type="ECO:0000313" key="3">
    <source>
        <dbReference type="Proteomes" id="UP000321224"/>
    </source>
</evidence>
<dbReference type="InterPro" id="IPR035903">
    <property type="entry name" value="HesB-like_dom_sf"/>
</dbReference>
<dbReference type="InterPro" id="IPR017870">
    <property type="entry name" value="FeS_cluster_insertion_CS"/>
</dbReference>
<dbReference type="Proteomes" id="UP000321224">
    <property type="component" value="Unassembled WGS sequence"/>
</dbReference>
<dbReference type="GO" id="GO:0016226">
    <property type="term" value="P:iron-sulfur cluster assembly"/>
    <property type="evidence" value="ECO:0007669"/>
    <property type="project" value="InterPro"/>
</dbReference>
<dbReference type="InterPro" id="IPR016092">
    <property type="entry name" value="ATAP"/>
</dbReference>
<dbReference type="Pfam" id="PF01521">
    <property type="entry name" value="Fe-S_biosyn"/>
    <property type="match status" value="1"/>
</dbReference>
<evidence type="ECO:0000313" key="2">
    <source>
        <dbReference type="EMBL" id="GEL69758.1"/>
    </source>
</evidence>
<dbReference type="InterPro" id="IPR000361">
    <property type="entry name" value="ATAP_core_dom"/>
</dbReference>
<dbReference type="Gene3D" id="2.60.300.12">
    <property type="entry name" value="HesB-like domain"/>
    <property type="match status" value="1"/>
</dbReference>
<comment type="caution">
    <text evidence="2">The sequence shown here is derived from an EMBL/GenBank/DDBJ whole genome shotgun (WGS) entry which is preliminary data.</text>
</comment>
<protein>
    <recommendedName>
        <fullName evidence="1">Core domain-containing protein</fullName>
    </recommendedName>
</protein>
<sequence length="131" mass="13544">MDMDSTPTTSAAPAASPASQATPVAVRLTDAAIQQVKSVIKAQGFEGYFFSIRVVPAGCSGLGYDLNLVKESKAGDTVWEQDGVKIASDPMSSQYLGGTEIDYVSAITGSGFKFNNPNAKSSCGCGTSFTT</sequence>
<dbReference type="AlphaFoldDB" id="A0A511H891"/>
<dbReference type="SUPFAM" id="SSF89360">
    <property type="entry name" value="HesB-like domain"/>
    <property type="match status" value="1"/>
</dbReference>
<dbReference type="PANTHER" id="PTHR43011:SF1">
    <property type="entry name" value="IRON-SULFUR CLUSTER ASSEMBLY 2 HOMOLOG, MITOCHONDRIAL"/>
    <property type="match status" value="1"/>
</dbReference>
<feature type="domain" description="Core" evidence="1">
    <location>
        <begin position="26"/>
        <end position="126"/>
    </location>
</feature>
<dbReference type="PANTHER" id="PTHR43011">
    <property type="entry name" value="IRON-SULFUR CLUSTER ASSEMBLY 2 HOMOLOG, MITOCHONDRIAL"/>
    <property type="match status" value="1"/>
</dbReference>